<evidence type="ECO:0000313" key="2">
    <source>
        <dbReference type="EMBL" id="MYR32106.1"/>
    </source>
</evidence>
<dbReference type="InterPro" id="IPR037523">
    <property type="entry name" value="VOC_core"/>
</dbReference>
<gene>
    <name evidence="2" type="ORF">GTW20_07420</name>
</gene>
<dbReference type="CDD" id="cd06587">
    <property type="entry name" value="VOC"/>
    <property type="match status" value="2"/>
</dbReference>
<protein>
    <submittedName>
        <fullName evidence="2">VOC family protein</fullName>
    </submittedName>
</protein>
<comment type="caution">
    <text evidence="2">The sequence shown here is derived from an EMBL/GenBank/DDBJ whole genome shotgun (WGS) entry which is preliminary data.</text>
</comment>
<dbReference type="Gene3D" id="3.10.180.10">
    <property type="entry name" value="2,3-Dihydroxybiphenyl 1,2-Dioxygenase, domain 1"/>
    <property type="match status" value="2"/>
</dbReference>
<dbReference type="PANTHER" id="PTHR35908:SF1">
    <property type="entry name" value="CONSERVED PROTEIN"/>
    <property type="match status" value="1"/>
</dbReference>
<name>A0A7K2IQE6_9ACTN</name>
<dbReference type="Pfam" id="PF18029">
    <property type="entry name" value="Glyoxalase_6"/>
    <property type="match status" value="2"/>
</dbReference>
<organism evidence="2 3">
    <name type="scientific">Nocardiopsis alba</name>
    <dbReference type="NCBI Taxonomy" id="53437"/>
    <lineage>
        <taxon>Bacteria</taxon>
        <taxon>Bacillati</taxon>
        <taxon>Actinomycetota</taxon>
        <taxon>Actinomycetes</taxon>
        <taxon>Streptosporangiales</taxon>
        <taxon>Nocardiopsidaceae</taxon>
        <taxon>Nocardiopsis</taxon>
    </lineage>
</organism>
<dbReference type="AlphaFoldDB" id="A0A7K2IQE6"/>
<feature type="domain" description="VOC" evidence="1">
    <location>
        <begin position="4"/>
        <end position="122"/>
    </location>
</feature>
<dbReference type="InterPro" id="IPR041581">
    <property type="entry name" value="Glyoxalase_6"/>
</dbReference>
<evidence type="ECO:0000313" key="3">
    <source>
        <dbReference type="Proteomes" id="UP000467124"/>
    </source>
</evidence>
<dbReference type="EMBL" id="WWHY01000001">
    <property type="protein sequence ID" value="MYR32106.1"/>
    <property type="molecule type" value="Genomic_DNA"/>
</dbReference>
<dbReference type="SUPFAM" id="SSF54593">
    <property type="entry name" value="Glyoxalase/Bleomycin resistance protein/Dihydroxybiphenyl dioxygenase"/>
    <property type="match status" value="2"/>
</dbReference>
<proteinExistence type="predicted"/>
<sequence length="245" mass="27222">MTLRFVQVNIKALDAPRLGRFWAEAVGWEFDDSSPGEINLEPAGFDYPNPSDLVIDLVPVEDPKTVKNRVHIDLTSRSPEHQAETVRRLKALGATPVDIGQGDSSWVVLADPEGNEFCVLAPDAPYEGTGPIGAIAVDCRDPEAMVRFWDAATDWTVHEVNEDYARMRSSTGIGPYVDFFRVPEEKTVVNRVHLDLRPYADGDREKEADRLCELGATRVNVGQEDVPWTVMADPEGNEFCVLTPK</sequence>
<dbReference type="PANTHER" id="PTHR35908">
    <property type="entry name" value="HYPOTHETICAL FUSION PROTEIN"/>
    <property type="match status" value="1"/>
</dbReference>
<reference evidence="2 3" key="1">
    <citation type="journal article" date="2019" name="Nat. Commun.">
        <title>The antimicrobial potential of Streptomyces from insect microbiomes.</title>
        <authorList>
            <person name="Chevrette M.G."/>
            <person name="Carlson C.M."/>
            <person name="Ortega H.E."/>
            <person name="Thomas C."/>
            <person name="Ananiev G.E."/>
            <person name="Barns K.J."/>
            <person name="Book A.J."/>
            <person name="Cagnazzo J."/>
            <person name="Carlos C."/>
            <person name="Flanigan W."/>
            <person name="Grubbs K.J."/>
            <person name="Horn H.A."/>
            <person name="Hoffmann F.M."/>
            <person name="Klassen J.L."/>
            <person name="Knack J.J."/>
            <person name="Lewin G.R."/>
            <person name="McDonald B.R."/>
            <person name="Muller L."/>
            <person name="Melo W.G.P."/>
            <person name="Pinto-Tomas A.A."/>
            <person name="Schmitz A."/>
            <person name="Wendt-Pienkowski E."/>
            <person name="Wildman S."/>
            <person name="Zhao M."/>
            <person name="Zhang F."/>
            <person name="Bugni T.S."/>
            <person name="Andes D.R."/>
            <person name="Pupo M.T."/>
            <person name="Currie C.R."/>
        </authorList>
    </citation>
    <scope>NUCLEOTIDE SEQUENCE [LARGE SCALE GENOMIC DNA]</scope>
    <source>
        <strain evidence="2 3">SID5840</strain>
    </source>
</reference>
<accession>A0A7K2IQE6</accession>
<dbReference type="InterPro" id="IPR029068">
    <property type="entry name" value="Glyas_Bleomycin-R_OHBP_Dase"/>
</dbReference>
<evidence type="ECO:0000259" key="1">
    <source>
        <dbReference type="PROSITE" id="PS51819"/>
    </source>
</evidence>
<dbReference type="RefSeq" id="WP_161110597.1">
    <property type="nucleotide sequence ID" value="NZ_JBEYGQ010000015.1"/>
</dbReference>
<dbReference type="Proteomes" id="UP000467124">
    <property type="component" value="Unassembled WGS sequence"/>
</dbReference>
<dbReference type="PROSITE" id="PS51819">
    <property type="entry name" value="VOC"/>
    <property type="match status" value="1"/>
</dbReference>